<keyword evidence="3" id="KW-1185">Reference proteome</keyword>
<evidence type="ECO:0000313" key="3">
    <source>
        <dbReference type="Proteomes" id="UP000013827"/>
    </source>
</evidence>
<name>A0A0D3KZQ5_EMIH1</name>
<accession>A0A0D3KZQ5</accession>
<dbReference type="HOGENOM" id="CLU_1043656_0_0_1"/>
<evidence type="ECO:0000256" key="1">
    <source>
        <dbReference type="SAM" id="MobiDB-lite"/>
    </source>
</evidence>
<feature type="region of interest" description="Disordered" evidence="1">
    <location>
        <begin position="1"/>
        <end position="89"/>
    </location>
</feature>
<reference evidence="2" key="2">
    <citation type="submission" date="2024-10" db="UniProtKB">
        <authorList>
            <consortium name="EnsemblProtists"/>
        </authorList>
    </citation>
    <scope>IDENTIFICATION</scope>
</reference>
<feature type="region of interest" description="Disordered" evidence="1">
    <location>
        <begin position="134"/>
        <end position="153"/>
    </location>
</feature>
<feature type="compositionally biased region" description="Basic and acidic residues" evidence="1">
    <location>
        <begin position="12"/>
        <end position="29"/>
    </location>
</feature>
<organism evidence="2 3">
    <name type="scientific">Emiliania huxleyi (strain CCMP1516)</name>
    <dbReference type="NCBI Taxonomy" id="280463"/>
    <lineage>
        <taxon>Eukaryota</taxon>
        <taxon>Haptista</taxon>
        <taxon>Haptophyta</taxon>
        <taxon>Prymnesiophyceae</taxon>
        <taxon>Isochrysidales</taxon>
        <taxon>Noelaerhabdaceae</taxon>
        <taxon>Emiliania</taxon>
    </lineage>
</organism>
<sequence length="267" mass="27835">MSPLNSTEEGTELGKKETDAQLGKGKYDAGWRVSKPDGPSEGPTYRSAGVAPGTADDQSAAAGASARASGGALKVGGPGSIGPAWTRGEIEKPAGVRDMGAWTALYYTDEQQQRLGIDEKGNKLARNRDKFFAPEAPSGAASSGRFPAAWGEPPTVETRDYRVLPGGYGMGSSTLAKWIQSKLEGDGAVDGSASTPPEVHVGEMARLSAAWEGGNKQVDVPKVAAALASPKVGEKKGFLHANLGLFGERSSSLRRGTRKRSSAHPRQ</sequence>
<feature type="compositionally biased region" description="Low complexity" evidence="1">
    <location>
        <begin position="134"/>
        <end position="144"/>
    </location>
</feature>
<feature type="compositionally biased region" description="Low complexity" evidence="1">
    <location>
        <begin position="59"/>
        <end position="72"/>
    </location>
</feature>
<proteinExistence type="predicted"/>
<dbReference type="PaxDb" id="2903-EOD41240"/>
<evidence type="ECO:0000313" key="2">
    <source>
        <dbReference type="EnsemblProtists" id="EOD41240"/>
    </source>
</evidence>
<dbReference type="AlphaFoldDB" id="A0A0D3KZQ5"/>
<reference evidence="3" key="1">
    <citation type="journal article" date="2013" name="Nature">
        <title>Pan genome of the phytoplankton Emiliania underpins its global distribution.</title>
        <authorList>
            <person name="Read B.A."/>
            <person name="Kegel J."/>
            <person name="Klute M.J."/>
            <person name="Kuo A."/>
            <person name="Lefebvre S.C."/>
            <person name="Maumus F."/>
            <person name="Mayer C."/>
            <person name="Miller J."/>
            <person name="Monier A."/>
            <person name="Salamov A."/>
            <person name="Young J."/>
            <person name="Aguilar M."/>
            <person name="Claverie J.M."/>
            <person name="Frickenhaus S."/>
            <person name="Gonzalez K."/>
            <person name="Herman E.K."/>
            <person name="Lin Y.C."/>
            <person name="Napier J."/>
            <person name="Ogata H."/>
            <person name="Sarno A.F."/>
            <person name="Shmutz J."/>
            <person name="Schroeder D."/>
            <person name="de Vargas C."/>
            <person name="Verret F."/>
            <person name="von Dassow P."/>
            <person name="Valentin K."/>
            <person name="Van de Peer Y."/>
            <person name="Wheeler G."/>
            <person name="Dacks J.B."/>
            <person name="Delwiche C.F."/>
            <person name="Dyhrman S.T."/>
            <person name="Glockner G."/>
            <person name="John U."/>
            <person name="Richards T."/>
            <person name="Worden A.Z."/>
            <person name="Zhang X."/>
            <person name="Grigoriev I.V."/>
            <person name="Allen A.E."/>
            <person name="Bidle K."/>
            <person name="Borodovsky M."/>
            <person name="Bowler C."/>
            <person name="Brownlee C."/>
            <person name="Cock J.M."/>
            <person name="Elias M."/>
            <person name="Gladyshev V.N."/>
            <person name="Groth M."/>
            <person name="Guda C."/>
            <person name="Hadaegh A."/>
            <person name="Iglesias-Rodriguez M.D."/>
            <person name="Jenkins J."/>
            <person name="Jones B.M."/>
            <person name="Lawson T."/>
            <person name="Leese F."/>
            <person name="Lindquist E."/>
            <person name="Lobanov A."/>
            <person name="Lomsadze A."/>
            <person name="Malik S.B."/>
            <person name="Marsh M.E."/>
            <person name="Mackinder L."/>
            <person name="Mock T."/>
            <person name="Mueller-Roeber B."/>
            <person name="Pagarete A."/>
            <person name="Parker M."/>
            <person name="Probert I."/>
            <person name="Quesneville H."/>
            <person name="Raines C."/>
            <person name="Rensing S.A."/>
            <person name="Riano-Pachon D.M."/>
            <person name="Richier S."/>
            <person name="Rokitta S."/>
            <person name="Shiraiwa Y."/>
            <person name="Soanes D.M."/>
            <person name="van der Giezen M."/>
            <person name="Wahlund T.M."/>
            <person name="Williams B."/>
            <person name="Wilson W."/>
            <person name="Wolfe G."/>
            <person name="Wurch L.L."/>
        </authorList>
    </citation>
    <scope>NUCLEOTIDE SEQUENCE</scope>
</reference>
<dbReference type="KEGG" id="ehx:EMIHUDRAFT_199502"/>
<dbReference type="RefSeq" id="XP_005793669.1">
    <property type="nucleotide sequence ID" value="XM_005793612.1"/>
</dbReference>
<dbReference type="Proteomes" id="UP000013827">
    <property type="component" value="Unassembled WGS sequence"/>
</dbReference>
<dbReference type="GeneID" id="17286510"/>
<dbReference type="EnsemblProtists" id="EOD41240">
    <property type="protein sequence ID" value="EOD41240"/>
    <property type="gene ID" value="EMIHUDRAFT_199502"/>
</dbReference>
<protein>
    <submittedName>
        <fullName evidence="2">Uncharacterized protein</fullName>
    </submittedName>
</protein>